<dbReference type="Proteomes" id="UP000593846">
    <property type="component" value="Chromosome"/>
</dbReference>
<keyword evidence="3" id="KW-1185">Reference proteome</keyword>
<dbReference type="EMBL" id="CP063311">
    <property type="protein sequence ID" value="QOV21887.1"/>
    <property type="molecule type" value="Genomic_DNA"/>
</dbReference>
<gene>
    <name evidence="2" type="ORF">IM676_14355</name>
</gene>
<dbReference type="SUPFAM" id="SSF52266">
    <property type="entry name" value="SGNH hydrolase"/>
    <property type="match status" value="1"/>
</dbReference>
<dbReference type="KEGG" id="aee:IM676_14355"/>
<keyword evidence="1 2" id="KW-0378">Hydrolase</keyword>
<dbReference type="InterPro" id="IPR051058">
    <property type="entry name" value="GDSL_Est/Lipase"/>
</dbReference>
<dbReference type="CDD" id="cd01846">
    <property type="entry name" value="fatty_acyltransferase_like"/>
    <property type="match status" value="1"/>
</dbReference>
<name>A0A7U3NN16_9CYAN</name>
<dbReference type="InterPro" id="IPR008265">
    <property type="entry name" value="Lipase_GDSL_AS"/>
</dbReference>
<reference evidence="3" key="1">
    <citation type="submission" date="2020-10" db="EMBL/GenBank/DDBJ databases">
        <title>Genome-based taxonomic classification of the species Anabaenopsis elenkinii.</title>
        <authorList>
            <person name="Delbaje E."/>
            <person name="Andreote A.P.D."/>
            <person name="Pellegrinetti T.A."/>
            <person name="Cruz R.B."/>
            <person name="Branco L.H.Z."/>
            <person name="Fiore M.F."/>
        </authorList>
    </citation>
    <scope>NUCLEOTIDE SEQUENCE [LARGE SCALE GENOMIC DNA]</scope>
    <source>
        <strain evidence="3">CCIBt3563</strain>
    </source>
</reference>
<dbReference type="PANTHER" id="PTHR45648">
    <property type="entry name" value="GDSL LIPASE/ACYLHYDROLASE FAMILY PROTEIN (AFU_ORTHOLOGUE AFUA_4G14700)"/>
    <property type="match status" value="1"/>
</dbReference>
<evidence type="ECO:0000256" key="1">
    <source>
        <dbReference type="ARBA" id="ARBA00022801"/>
    </source>
</evidence>
<protein>
    <submittedName>
        <fullName evidence="2">SGNH/GDSL hydrolase family protein</fullName>
    </submittedName>
</protein>
<dbReference type="Gene3D" id="3.40.50.1110">
    <property type="entry name" value="SGNH hydrolase"/>
    <property type="match status" value="1"/>
</dbReference>
<evidence type="ECO:0000313" key="3">
    <source>
        <dbReference type="Proteomes" id="UP000593846"/>
    </source>
</evidence>
<organism evidence="2 3">
    <name type="scientific">Anabaenopsis elenkinii CCIBt3563</name>
    <dbReference type="NCBI Taxonomy" id="2779889"/>
    <lineage>
        <taxon>Bacteria</taxon>
        <taxon>Bacillati</taxon>
        <taxon>Cyanobacteriota</taxon>
        <taxon>Cyanophyceae</taxon>
        <taxon>Nostocales</taxon>
        <taxon>Nodulariaceae</taxon>
        <taxon>Anabaenopsis</taxon>
    </lineage>
</organism>
<dbReference type="GO" id="GO:0006629">
    <property type="term" value="P:lipid metabolic process"/>
    <property type="evidence" value="ECO:0007669"/>
    <property type="project" value="InterPro"/>
</dbReference>
<evidence type="ECO:0000313" key="2">
    <source>
        <dbReference type="EMBL" id="QOV21887.1"/>
    </source>
</evidence>
<sequence length="384" mass="41779">MTSFVTDESDVATTRRYDFDRLYFPLHEHLTFQDNDPNFVSDLSISVLAQEKATLVTPTIGDQMNQFDTATIKIPTIDYNSDFIFTLPSDTVSDVDTINPLRNLVIFGDSLSDTGNLYSATGNTFPPPPNAPGRFSNGLIWVDYFASELGLTGENIKNFAFGGATTGKISSDVSLPIPIPGLLTQVEQFKALNAVAPIGGDALYVIWVGVNDFLSIPADPQQAVSDAINNISSAITTLAQLGAQEILVANLPDLGSTPLLSNTPNAIGATAITQSFNATLSQTLDNLAPYFNVNLFLLDKFEALQELSNGQNDYGLTDFTTPLSDVINPVFPDEYFFWDNIHPTTKGHQVIAENFINQVNERIFPDLFGYGATLENAHPSWCGV</sequence>
<accession>A0A7U3NN16</accession>
<proteinExistence type="predicted"/>
<dbReference type="InterPro" id="IPR001087">
    <property type="entry name" value="GDSL"/>
</dbReference>
<dbReference type="PROSITE" id="PS01098">
    <property type="entry name" value="LIPASE_GDSL_SER"/>
    <property type="match status" value="1"/>
</dbReference>
<dbReference type="PANTHER" id="PTHR45648:SF22">
    <property type="entry name" value="GDSL LIPASE_ACYLHYDROLASE FAMILY PROTEIN (AFU_ORTHOLOGUE AFUA_4G14700)"/>
    <property type="match status" value="1"/>
</dbReference>
<dbReference type="AlphaFoldDB" id="A0A7U3NN16"/>
<dbReference type="RefSeq" id="WP_200987529.1">
    <property type="nucleotide sequence ID" value="NZ_CP063311.1"/>
</dbReference>
<dbReference type="GO" id="GO:0016298">
    <property type="term" value="F:lipase activity"/>
    <property type="evidence" value="ECO:0007669"/>
    <property type="project" value="InterPro"/>
</dbReference>
<dbReference type="Pfam" id="PF00657">
    <property type="entry name" value="Lipase_GDSL"/>
    <property type="match status" value="1"/>
</dbReference>
<dbReference type="InterPro" id="IPR036514">
    <property type="entry name" value="SGNH_hydro_sf"/>
</dbReference>